<feature type="transmembrane region" description="Helical" evidence="9">
    <location>
        <begin position="307"/>
        <end position="334"/>
    </location>
</feature>
<dbReference type="GO" id="GO:0015175">
    <property type="term" value="F:neutral L-amino acid transmembrane transporter activity"/>
    <property type="evidence" value="ECO:0007669"/>
    <property type="project" value="TreeGrafter"/>
</dbReference>
<dbReference type="GO" id="GO:0015501">
    <property type="term" value="F:glutamate:sodium symporter activity"/>
    <property type="evidence" value="ECO:0007669"/>
    <property type="project" value="TreeGrafter"/>
</dbReference>
<evidence type="ECO:0000256" key="4">
    <source>
        <dbReference type="ARBA" id="ARBA00022692"/>
    </source>
</evidence>
<evidence type="ECO:0000256" key="6">
    <source>
        <dbReference type="ARBA" id="ARBA00022989"/>
    </source>
</evidence>
<dbReference type="Gene3D" id="1.10.3860.10">
    <property type="entry name" value="Sodium:dicarboxylate symporter"/>
    <property type="match status" value="1"/>
</dbReference>
<feature type="transmembrane region" description="Helical" evidence="9">
    <location>
        <begin position="62"/>
        <end position="84"/>
    </location>
</feature>
<evidence type="ECO:0000256" key="8">
    <source>
        <dbReference type="ARBA" id="ARBA00023180"/>
    </source>
</evidence>
<feature type="transmembrane region" description="Helical" evidence="9">
    <location>
        <begin position="236"/>
        <end position="253"/>
    </location>
</feature>
<gene>
    <name evidence="11" type="ORF">TCAL_05834</name>
</gene>
<keyword evidence="4 9" id="KW-0812">Transmembrane</keyword>
<reference evidence="11 12" key="1">
    <citation type="journal article" date="2018" name="Nat. Ecol. Evol.">
        <title>Genomic signatures of mitonuclear coevolution across populations of Tigriopus californicus.</title>
        <authorList>
            <person name="Barreto F.S."/>
            <person name="Watson E.T."/>
            <person name="Lima T.G."/>
            <person name="Willett C.S."/>
            <person name="Edmands S."/>
            <person name="Li W."/>
            <person name="Burton R.S."/>
        </authorList>
    </citation>
    <scope>NUCLEOTIDE SEQUENCE [LARGE SCALE GENOMIC DNA]</scope>
    <source>
        <strain evidence="11 12">San Diego</strain>
    </source>
</reference>
<dbReference type="AlphaFoldDB" id="A0A553P722"/>
<keyword evidence="8" id="KW-0325">Glycoprotein</keyword>
<keyword evidence="3 9" id="KW-0813">Transport</keyword>
<dbReference type="STRING" id="6832.A0A553P722"/>
<feature type="transmembrane region" description="Helical" evidence="9">
    <location>
        <begin position="104"/>
        <end position="124"/>
    </location>
</feature>
<dbReference type="Proteomes" id="UP000318571">
    <property type="component" value="Chromosome 3"/>
</dbReference>
<dbReference type="PROSITE" id="PS00714">
    <property type="entry name" value="NA_DICARBOXYL_SYMP_2"/>
    <property type="match status" value="1"/>
</dbReference>
<evidence type="ECO:0000256" key="9">
    <source>
        <dbReference type="RuleBase" id="RU361216"/>
    </source>
</evidence>
<dbReference type="PANTHER" id="PTHR11958:SF111">
    <property type="entry name" value="AMINO ACID TRANSPORTER"/>
    <property type="match status" value="1"/>
</dbReference>
<keyword evidence="7 9" id="KW-0472">Membrane</keyword>
<feature type="compositionally biased region" description="Basic and acidic residues" evidence="10">
    <location>
        <begin position="1"/>
        <end position="10"/>
    </location>
</feature>
<comment type="subcellular location">
    <subcellularLocation>
        <location evidence="1 9">Membrane</location>
        <topology evidence="1 9">Multi-pass membrane protein</topology>
    </subcellularLocation>
</comment>
<dbReference type="PRINTS" id="PR00173">
    <property type="entry name" value="EDTRNSPORT"/>
</dbReference>
<dbReference type="InterPro" id="IPR001991">
    <property type="entry name" value="Na-dicarboxylate_symporter"/>
</dbReference>
<feature type="transmembrane region" description="Helical" evidence="9">
    <location>
        <begin position="274"/>
        <end position="295"/>
    </location>
</feature>
<feature type="transmembrane region" description="Helical" evidence="9">
    <location>
        <begin position="136"/>
        <end position="158"/>
    </location>
</feature>
<evidence type="ECO:0000256" key="3">
    <source>
        <dbReference type="ARBA" id="ARBA00022448"/>
    </source>
</evidence>
<comment type="caution">
    <text evidence="11">The sequence shown here is derived from an EMBL/GenBank/DDBJ whole genome shotgun (WGS) entry which is preliminary data.</text>
</comment>
<evidence type="ECO:0000256" key="10">
    <source>
        <dbReference type="SAM" id="MobiDB-lite"/>
    </source>
</evidence>
<dbReference type="SUPFAM" id="SSF118215">
    <property type="entry name" value="Proton glutamate symport protein"/>
    <property type="match status" value="1"/>
</dbReference>
<protein>
    <recommendedName>
        <fullName evidence="9">Amino acid transporter</fullName>
    </recommendedName>
</protein>
<dbReference type="InterPro" id="IPR018107">
    <property type="entry name" value="Na-dicarboxylate_symporter_CS"/>
</dbReference>
<dbReference type="OMA" id="DYMLIAV"/>
<name>A0A553P722_TIGCA</name>
<dbReference type="Pfam" id="PF00375">
    <property type="entry name" value="SDF"/>
    <property type="match status" value="1"/>
</dbReference>
<accession>A0A553P722</accession>
<evidence type="ECO:0000256" key="5">
    <source>
        <dbReference type="ARBA" id="ARBA00022847"/>
    </source>
</evidence>
<sequence>MAKSQSDSEYKPSTSDSNNIKSNIKKNLSAMEWLLEPGQFKMKPEMQQVTMSKITQWISKNLLLIITFSGVSMGVLVGVLLRPYELDDLSISYIAYPGELFMRLLKLMILPLIIASLITGAASLNAKMNGMIALRTIVYFLTTSLISALIGLILVLAIHPGSTETKDALGSGTTEDRKVDIVDNFLDLGRNLFPDNIFQASFQTAHTKYIPTKIEVNTTADLDYVRELGYRSGTNTLGIIFFCLTFGTVLGSLGKKAQMVINFFSVIDEVIMKMVYGIMWISPIGISSVICAKILSVANLSSVMSQLGLFIVTVVSGIFLYQFTILQLIYFIFVRKNPFKFWWGLFQSWMTAFATASTAAALPVTFRCMQENNKVDSRISKFVLPIGATVNMDGTALFVTVASIFIAQMNDIHLDAGSLATVVLTSTATSIAAASVPSAALVLMLIVLTAIDAPYQDVSLLWAIDWFVDRCRTTNNLLGDCYGAAVVEALSKEELKAMDALRDEMEQKEHDQGLENAKAMLADKWEEVVKEERDDDVTNMSGMESPSGSINGSSVEVPEVIVVDTNTLSHNGAKN</sequence>
<feature type="transmembrane region" description="Helical" evidence="9">
    <location>
        <begin position="341"/>
        <end position="362"/>
    </location>
</feature>
<feature type="transmembrane region" description="Helical" evidence="9">
    <location>
        <begin position="382"/>
        <end position="407"/>
    </location>
</feature>
<keyword evidence="5 9" id="KW-0769">Symport</keyword>
<dbReference type="PANTHER" id="PTHR11958">
    <property type="entry name" value="SODIUM/DICARBOXYLATE SYMPORTER-RELATED"/>
    <property type="match status" value="1"/>
</dbReference>
<evidence type="ECO:0000256" key="7">
    <source>
        <dbReference type="ARBA" id="ARBA00023136"/>
    </source>
</evidence>
<feature type="region of interest" description="Disordered" evidence="10">
    <location>
        <begin position="531"/>
        <end position="556"/>
    </location>
</feature>
<dbReference type="GO" id="GO:0005886">
    <property type="term" value="C:plasma membrane"/>
    <property type="evidence" value="ECO:0007669"/>
    <property type="project" value="TreeGrafter"/>
</dbReference>
<dbReference type="EMBL" id="VCGU01000007">
    <property type="protein sequence ID" value="TRY73475.1"/>
    <property type="molecule type" value="Genomic_DNA"/>
</dbReference>
<dbReference type="PROSITE" id="PS00713">
    <property type="entry name" value="NA_DICARBOXYL_SYMP_1"/>
    <property type="match status" value="1"/>
</dbReference>
<dbReference type="GO" id="GO:0005313">
    <property type="term" value="F:L-glutamate transmembrane transporter activity"/>
    <property type="evidence" value="ECO:0007669"/>
    <property type="project" value="TreeGrafter"/>
</dbReference>
<feature type="transmembrane region" description="Helical" evidence="9">
    <location>
        <begin position="419"/>
        <end position="451"/>
    </location>
</feature>
<evidence type="ECO:0000256" key="1">
    <source>
        <dbReference type="ARBA" id="ARBA00004141"/>
    </source>
</evidence>
<keyword evidence="6 9" id="KW-1133">Transmembrane helix</keyword>
<evidence type="ECO:0000313" key="12">
    <source>
        <dbReference type="Proteomes" id="UP000318571"/>
    </source>
</evidence>
<feature type="compositionally biased region" description="Polar residues" evidence="10">
    <location>
        <begin position="538"/>
        <end position="554"/>
    </location>
</feature>
<dbReference type="InterPro" id="IPR050746">
    <property type="entry name" value="DAACS"/>
</dbReference>
<comment type="similarity">
    <text evidence="2 9">Belongs to the dicarboxylate/amino acid:cation symporter (DAACS) (TC 2.A.23) family.</text>
</comment>
<organism evidence="11 12">
    <name type="scientific">Tigriopus californicus</name>
    <name type="common">Marine copepod</name>
    <dbReference type="NCBI Taxonomy" id="6832"/>
    <lineage>
        <taxon>Eukaryota</taxon>
        <taxon>Metazoa</taxon>
        <taxon>Ecdysozoa</taxon>
        <taxon>Arthropoda</taxon>
        <taxon>Crustacea</taxon>
        <taxon>Multicrustacea</taxon>
        <taxon>Hexanauplia</taxon>
        <taxon>Copepoda</taxon>
        <taxon>Harpacticoida</taxon>
        <taxon>Harpacticidae</taxon>
        <taxon>Tigriopus</taxon>
    </lineage>
</organism>
<proteinExistence type="inferred from homology"/>
<dbReference type="InterPro" id="IPR036458">
    <property type="entry name" value="Na:dicarbo_symporter_sf"/>
</dbReference>
<evidence type="ECO:0000256" key="2">
    <source>
        <dbReference type="ARBA" id="ARBA00006148"/>
    </source>
</evidence>
<keyword evidence="12" id="KW-1185">Reference proteome</keyword>
<evidence type="ECO:0000313" key="11">
    <source>
        <dbReference type="EMBL" id="TRY73475.1"/>
    </source>
</evidence>
<feature type="region of interest" description="Disordered" evidence="10">
    <location>
        <begin position="1"/>
        <end position="21"/>
    </location>
</feature>